<feature type="compositionally biased region" description="Basic and acidic residues" evidence="1">
    <location>
        <begin position="41"/>
        <end position="50"/>
    </location>
</feature>
<dbReference type="RefSeq" id="XP_005837786.1">
    <property type="nucleotide sequence ID" value="XM_005837729.1"/>
</dbReference>
<dbReference type="EnsemblProtists" id="EKX50806">
    <property type="protein sequence ID" value="EKX50806"/>
    <property type="gene ID" value="GUITHDRAFT_103395"/>
</dbReference>
<dbReference type="AlphaFoldDB" id="L1JQH7"/>
<reference evidence="4" key="2">
    <citation type="submission" date="2012-11" db="EMBL/GenBank/DDBJ databases">
        <authorList>
            <person name="Kuo A."/>
            <person name="Curtis B.A."/>
            <person name="Tanifuji G."/>
            <person name="Burki F."/>
            <person name="Gruber A."/>
            <person name="Irimia M."/>
            <person name="Maruyama S."/>
            <person name="Arias M.C."/>
            <person name="Ball S.G."/>
            <person name="Gile G.H."/>
            <person name="Hirakawa Y."/>
            <person name="Hopkins J.F."/>
            <person name="Rensing S.A."/>
            <person name="Schmutz J."/>
            <person name="Symeonidi A."/>
            <person name="Elias M."/>
            <person name="Eveleigh R.J."/>
            <person name="Herman E.K."/>
            <person name="Klute M.J."/>
            <person name="Nakayama T."/>
            <person name="Obornik M."/>
            <person name="Reyes-Prieto A."/>
            <person name="Armbrust E.V."/>
            <person name="Aves S.J."/>
            <person name="Beiko R.G."/>
            <person name="Coutinho P."/>
            <person name="Dacks J.B."/>
            <person name="Durnford D.G."/>
            <person name="Fast N.M."/>
            <person name="Green B.R."/>
            <person name="Grisdale C."/>
            <person name="Hempe F."/>
            <person name="Henrissat B."/>
            <person name="Hoppner M.P."/>
            <person name="Ishida K.-I."/>
            <person name="Kim E."/>
            <person name="Koreny L."/>
            <person name="Kroth P.G."/>
            <person name="Liu Y."/>
            <person name="Malik S.-B."/>
            <person name="Maier U.G."/>
            <person name="McRose D."/>
            <person name="Mock T."/>
            <person name="Neilson J.A."/>
            <person name="Onodera N.T."/>
            <person name="Poole A.M."/>
            <person name="Pritham E.J."/>
            <person name="Richards T.A."/>
            <person name="Rocap G."/>
            <person name="Roy S.W."/>
            <person name="Sarai C."/>
            <person name="Schaack S."/>
            <person name="Shirato S."/>
            <person name="Slamovits C.H."/>
            <person name="Spencer D.F."/>
            <person name="Suzuki S."/>
            <person name="Worden A.Z."/>
            <person name="Zauner S."/>
            <person name="Barry K."/>
            <person name="Bell C."/>
            <person name="Bharti A.K."/>
            <person name="Crow J.A."/>
            <person name="Grimwood J."/>
            <person name="Kramer R."/>
            <person name="Lindquist E."/>
            <person name="Lucas S."/>
            <person name="Salamov A."/>
            <person name="McFadden G.I."/>
            <person name="Lane C.E."/>
            <person name="Keeling P.J."/>
            <person name="Gray M.W."/>
            <person name="Grigoriev I.V."/>
            <person name="Archibald J.M."/>
        </authorList>
    </citation>
    <scope>NUCLEOTIDE SEQUENCE</scope>
    <source>
        <strain evidence="4">CCMP2712</strain>
    </source>
</reference>
<dbReference type="GeneID" id="17307461"/>
<organism evidence="2">
    <name type="scientific">Guillardia theta (strain CCMP2712)</name>
    <name type="common">Cryptophyte</name>
    <dbReference type="NCBI Taxonomy" id="905079"/>
    <lineage>
        <taxon>Eukaryota</taxon>
        <taxon>Cryptophyceae</taxon>
        <taxon>Pyrenomonadales</taxon>
        <taxon>Geminigeraceae</taxon>
        <taxon>Guillardia</taxon>
    </lineage>
</organism>
<protein>
    <submittedName>
        <fullName evidence="2 3">Uncharacterized protein</fullName>
    </submittedName>
</protein>
<evidence type="ECO:0000313" key="3">
    <source>
        <dbReference type="EnsemblProtists" id="EKX50806"/>
    </source>
</evidence>
<evidence type="ECO:0000256" key="1">
    <source>
        <dbReference type="SAM" id="MobiDB-lite"/>
    </source>
</evidence>
<evidence type="ECO:0000313" key="2">
    <source>
        <dbReference type="EMBL" id="EKX50806.1"/>
    </source>
</evidence>
<dbReference type="PaxDb" id="55529-EKX50806"/>
<accession>L1JQH7</accession>
<evidence type="ECO:0000313" key="4">
    <source>
        <dbReference type="Proteomes" id="UP000011087"/>
    </source>
</evidence>
<reference evidence="3" key="3">
    <citation type="submission" date="2016-03" db="UniProtKB">
        <authorList>
            <consortium name="EnsemblProtists"/>
        </authorList>
    </citation>
    <scope>IDENTIFICATION</scope>
</reference>
<dbReference type="HOGENOM" id="CLU_951382_0_0_1"/>
<dbReference type="Proteomes" id="UP000011087">
    <property type="component" value="Unassembled WGS sequence"/>
</dbReference>
<dbReference type="KEGG" id="gtt:GUITHDRAFT_103395"/>
<sequence length="293" mass="32905">MKKLHALVSSGKMPPPVPHLDNLSLLFKKNQNQSLPAEPEQVTKADEGGENMVEKEQSYEYEMNSSQRYKDHHVLEIMSFGSELTPPAHKRKVAQESDTPEAILARALQGNQAGWSRSLRTNRRNVGAFRVIGRDPEREKVLRPQDLQHLSPVKETERNRAALQPQHGQDLLIDSRPSTSSGAVAELQPNGMRPLTAIAALRAARSKSRPYTANPSVTAYSGSLVLRNAEEGNQSLFVHSDFPMRLTSSEPDDVRMTFREQRRPTTAPSMERFGSFRTRSPRQTKSAHRHEQG</sequence>
<reference evidence="2 4" key="1">
    <citation type="journal article" date="2012" name="Nature">
        <title>Algal genomes reveal evolutionary mosaicism and the fate of nucleomorphs.</title>
        <authorList>
            <consortium name="DOE Joint Genome Institute"/>
            <person name="Curtis B.A."/>
            <person name="Tanifuji G."/>
            <person name="Burki F."/>
            <person name="Gruber A."/>
            <person name="Irimia M."/>
            <person name="Maruyama S."/>
            <person name="Arias M.C."/>
            <person name="Ball S.G."/>
            <person name="Gile G.H."/>
            <person name="Hirakawa Y."/>
            <person name="Hopkins J.F."/>
            <person name="Kuo A."/>
            <person name="Rensing S.A."/>
            <person name="Schmutz J."/>
            <person name="Symeonidi A."/>
            <person name="Elias M."/>
            <person name="Eveleigh R.J."/>
            <person name="Herman E.K."/>
            <person name="Klute M.J."/>
            <person name="Nakayama T."/>
            <person name="Obornik M."/>
            <person name="Reyes-Prieto A."/>
            <person name="Armbrust E.V."/>
            <person name="Aves S.J."/>
            <person name="Beiko R.G."/>
            <person name="Coutinho P."/>
            <person name="Dacks J.B."/>
            <person name="Durnford D.G."/>
            <person name="Fast N.M."/>
            <person name="Green B.R."/>
            <person name="Grisdale C.J."/>
            <person name="Hempel F."/>
            <person name="Henrissat B."/>
            <person name="Hoppner M.P."/>
            <person name="Ishida K."/>
            <person name="Kim E."/>
            <person name="Koreny L."/>
            <person name="Kroth P.G."/>
            <person name="Liu Y."/>
            <person name="Malik S.B."/>
            <person name="Maier U.G."/>
            <person name="McRose D."/>
            <person name="Mock T."/>
            <person name="Neilson J.A."/>
            <person name="Onodera N.T."/>
            <person name="Poole A.M."/>
            <person name="Pritham E.J."/>
            <person name="Richards T.A."/>
            <person name="Rocap G."/>
            <person name="Roy S.W."/>
            <person name="Sarai C."/>
            <person name="Schaack S."/>
            <person name="Shirato S."/>
            <person name="Slamovits C.H."/>
            <person name="Spencer D.F."/>
            <person name="Suzuki S."/>
            <person name="Worden A.Z."/>
            <person name="Zauner S."/>
            <person name="Barry K."/>
            <person name="Bell C."/>
            <person name="Bharti A.K."/>
            <person name="Crow J.A."/>
            <person name="Grimwood J."/>
            <person name="Kramer R."/>
            <person name="Lindquist E."/>
            <person name="Lucas S."/>
            <person name="Salamov A."/>
            <person name="McFadden G.I."/>
            <person name="Lane C.E."/>
            <person name="Keeling P.J."/>
            <person name="Gray M.W."/>
            <person name="Grigoriev I.V."/>
            <person name="Archibald J.M."/>
        </authorList>
    </citation>
    <scope>NUCLEOTIDE SEQUENCE</scope>
    <source>
        <strain evidence="2 4">CCMP2712</strain>
    </source>
</reference>
<feature type="compositionally biased region" description="Basic residues" evidence="1">
    <location>
        <begin position="279"/>
        <end position="293"/>
    </location>
</feature>
<feature type="region of interest" description="Disordered" evidence="1">
    <location>
        <begin position="261"/>
        <end position="293"/>
    </location>
</feature>
<gene>
    <name evidence="2" type="ORF">GUITHDRAFT_103395</name>
</gene>
<keyword evidence="4" id="KW-1185">Reference proteome</keyword>
<dbReference type="EMBL" id="JH992977">
    <property type="protein sequence ID" value="EKX50806.1"/>
    <property type="molecule type" value="Genomic_DNA"/>
</dbReference>
<feature type="region of interest" description="Disordered" evidence="1">
    <location>
        <begin position="150"/>
        <end position="188"/>
    </location>
</feature>
<name>L1JQH7_GUITC</name>
<feature type="region of interest" description="Disordered" evidence="1">
    <location>
        <begin position="1"/>
        <end position="50"/>
    </location>
</feature>
<proteinExistence type="predicted"/>